<feature type="non-terminal residue" evidence="1">
    <location>
        <position position="74"/>
    </location>
</feature>
<evidence type="ECO:0008006" key="2">
    <source>
        <dbReference type="Google" id="ProtNLM"/>
    </source>
</evidence>
<evidence type="ECO:0000313" key="1">
    <source>
        <dbReference type="EMBL" id="GAH45931.1"/>
    </source>
</evidence>
<name>X1FJT5_9ZZZZ</name>
<protein>
    <recommendedName>
        <fullName evidence="2">Xylose isomerase-like TIM barrel domain-containing protein</fullName>
    </recommendedName>
</protein>
<dbReference type="EMBL" id="BARU01007529">
    <property type="protein sequence ID" value="GAH45931.1"/>
    <property type="molecule type" value="Genomic_DNA"/>
</dbReference>
<reference evidence="1" key="1">
    <citation type="journal article" date="2014" name="Front. Microbiol.">
        <title>High frequency of phylogenetically diverse reductive dehalogenase-homologous genes in deep subseafloor sedimentary metagenomes.</title>
        <authorList>
            <person name="Kawai M."/>
            <person name="Futagami T."/>
            <person name="Toyoda A."/>
            <person name="Takaki Y."/>
            <person name="Nishi S."/>
            <person name="Hori S."/>
            <person name="Arai W."/>
            <person name="Tsubouchi T."/>
            <person name="Morono Y."/>
            <person name="Uchiyama I."/>
            <person name="Ito T."/>
            <person name="Fujiyama A."/>
            <person name="Inagaki F."/>
            <person name="Takami H."/>
        </authorList>
    </citation>
    <scope>NUCLEOTIDE SEQUENCE</scope>
    <source>
        <strain evidence="1">Expedition CK06-06</strain>
    </source>
</reference>
<organism evidence="1">
    <name type="scientific">marine sediment metagenome</name>
    <dbReference type="NCBI Taxonomy" id="412755"/>
    <lineage>
        <taxon>unclassified sequences</taxon>
        <taxon>metagenomes</taxon>
        <taxon>ecological metagenomes</taxon>
    </lineage>
</organism>
<dbReference type="SUPFAM" id="SSF51658">
    <property type="entry name" value="Xylose isomerase-like"/>
    <property type="match status" value="1"/>
</dbReference>
<dbReference type="AlphaFoldDB" id="X1FJT5"/>
<proteinExistence type="predicted"/>
<dbReference type="InterPro" id="IPR036237">
    <property type="entry name" value="Xyl_isomerase-like_sf"/>
</dbReference>
<dbReference type="Gene3D" id="3.20.20.150">
    <property type="entry name" value="Divalent-metal-dependent TIM barrel enzymes"/>
    <property type="match status" value="1"/>
</dbReference>
<sequence length="74" mass="8469">MKLSQSTFVYFNYPLKEAVTRIAEAGYQGVEVWGGRPHAYRNDLTEAELKDIRSLIEDKGVEVSAFIPAQFRYP</sequence>
<gene>
    <name evidence="1" type="ORF">S03H2_14823</name>
</gene>
<accession>X1FJT5</accession>
<comment type="caution">
    <text evidence="1">The sequence shown here is derived from an EMBL/GenBank/DDBJ whole genome shotgun (WGS) entry which is preliminary data.</text>
</comment>